<feature type="region of interest" description="Disordered" evidence="1">
    <location>
        <begin position="424"/>
        <end position="446"/>
    </location>
</feature>
<organism evidence="4 5">
    <name type="scientific">Massilia norwichensis</name>
    <dbReference type="NCBI Taxonomy" id="1442366"/>
    <lineage>
        <taxon>Bacteria</taxon>
        <taxon>Pseudomonadati</taxon>
        <taxon>Pseudomonadota</taxon>
        <taxon>Betaproteobacteria</taxon>
        <taxon>Burkholderiales</taxon>
        <taxon>Oxalobacteraceae</taxon>
        <taxon>Telluria group</taxon>
        <taxon>Massilia</taxon>
    </lineage>
</organism>
<gene>
    <name evidence="4" type="ORF">NX782_15145</name>
</gene>
<dbReference type="Pfam" id="PF03544">
    <property type="entry name" value="TonB_C"/>
    <property type="match status" value="1"/>
</dbReference>
<keyword evidence="2" id="KW-0732">Signal</keyword>
<feature type="domain" description="TonB C-terminal" evidence="3">
    <location>
        <begin position="462"/>
        <end position="530"/>
    </location>
</feature>
<name>A0ABT2A8M0_9BURK</name>
<dbReference type="Gene3D" id="3.30.1150.10">
    <property type="match status" value="1"/>
</dbReference>
<feature type="signal peptide" evidence="2">
    <location>
        <begin position="1"/>
        <end position="26"/>
    </location>
</feature>
<dbReference type="RefSeq" id="WP_258846310.1">
    <property type="nucleotide sequence ID" value="NZ_JANUGX010000017.1"/>
</dbReference>
<dbReference type="EMBL" id="JANUGX010000017">
    <property type="protein sequence ID" value="MCS0590529.1"/>
    <property type="molecule type" value="Genomic_DNA"/>
</dbReference>
<feature type="chain" id="PRO_5046781283" evidence="2">
    <location>
        <begin position="27"/>
        <end position="548"/>
    </location>
</feature>
<comment type="caution">
    <text evidence="4">The sequence shown here is derived from an EMBL/GenBank/DDBJ whole genome shotgun (WGS) entry which is preliminary data.</text>
</comment>
<dbReference type="SUPFAM" id="SSF74653">
    <property type="entry name" value="TolA/TonB C-terminal domain"/>
    <property type="match status" value="1"/>
</dbReference>
<evidence type="ECO:0000256" key="1">
    <source>
        <dbReference type="SAM" id="MobiDB-lite"/>
    </source>
</evidence>
<feature type="compositionally biased region" description="Low complexity" evidence="1">
    <location>
        <begin position="428"/>
        <end position="437"/>
    </location>
</feature>
<evidence type="ECO:0000256" key="2">
    <source>
        <dbReference type="SAM" id="SignalP"/>
    </source>
</evidence>
<dbReference type="Pfam" id="PF06097">
    <property type="entry name" value="DUF945"/>
    <property type="match status" value="1"/>
</dbReference>
<proteinExistence type="predicted"/>
<dbReference type="Proteomes" id="UP001205560">
    <property type="component" value="Unassembled WGS sequence"/>
</dbReference>
<reference evidence="4 5" key="1">
    <citation type="submission" date="2022-08" db="EMBL/GenBank/DDBJ databases">
        <title>Reclassification of Massilia species as members of the genera Telluria, Duganella, Pseudoduganella, Mokoshia gen. nov. and Zemynaea gen. nov. using orthogonal and non-orthogonal genome-based approaches.</title>
        <authorList>
            <person name="Bowman J.P."/>
        </authorList>
    </citation>
    <scope>NUCLEOTIDE SEQUENCE [LARGE SCALE GENOMIC DNA]</scope>
    <source>
        <strain evidence="4 5">LMG 28164</strain>
    </source>
</reference>
<evidence type="ECO:0000313" key="4">
    <source>
        <dbReference type="EMBL" id="MCS0590529.1"/>
    </source>
</evidence>
<sequence length="548" mass="59177">MKTVLSSSLLAATLLTTTLLATSASAAEATPPARPAPGPVADAMQSAMREIQAAQSPALPVHVQLERLGAMRYSPETAAKLRAVFGNEQPFTVEKRPAKPGRQLYRMRLQPLHYADKDDSRVDWDEALLDFDTDKSGTTVDFSGRWNMLAASDPAMRLSAEGISLTGRQRRSPDKLWFGNGQLRIARVRGESPPTPQTPNGGMDFSVNDLRTSWRTIERPKTVDMQLQQRIASIDAAGEKVEDVRFDMRFVNLDRAAMVELQAAGERQREQLKAMTPEQQLAAVMPMLQTFGKSALVRGSAIEIDEISARFHGNKASIRGRVGLQGAVEADLKNVAALVKKIAARFEIRVPVAMVRDISGIVAARQSAQQGAAPNGMSVAQLGQTMTDVVVGKLVGAGYARIENDVLVSTVEFRNGKLSANGKEVALPQAPAGGQAPVSNQRSDLPPGALQARRIEDSCRLPDFPDEVLAQDKALSAGFAYRVNESGTVENARVTAPSGYPAWDRAMAEVLGQCRYIPALQDGKPIGLQVDWSVSRTRGGPRSPVPTP</sequence>
<evidence type="ECO:0000313" key="5">
    <source>
        <dbReference type="Proteomes" id="UP001205560"/>
    </source>
</evidence>
<dbReference type="InterPro" id="IPR010352">
    <property type="entry name" value="DUF945"/>
</dbReference>
<keyword evidence="5" id="KW-1185">Reference proteome</keyword>
<dbReference type="InterPro" id="IPR037682">
    <property type="entry name" value="TonB_C"/>
</dbReference>
<evidence type="ECO:0000259" key="3">
    <source>
        <dbReference type="Pfam" id="PF03544"/>
    </source>
</evidence>
<accession>A0ABT2A8M0</accession>
<protein>
    <submittedName>
        <fullName evidence="4">DUF945 family protein</fullName>
    </submittedName>
</protein>